<comment type="caution">
    <text evidence="2">The sequence shown here is derived from an EMBL/GenBank/DDBJ whole genome shotgun (WGS) entry which is preliminary data.</text>
</comment>
<evidence type="ECO:0008006" key="4">
    <source>
        <dbReference type="Google" id="ProtNLM"/>
    </source>
</evidence>
<evidence type="ECO:0000313" key="2">
    <source>
        <dbReference type="EMBL" id="RVX69712.1"/>
    </source>
</evidence>
<evidence type="ECO:0000256" key="1">
    <source>
        <dbReference type="SAM" id="MobiDB-lite"/>
    </source>
</evidence>
<feature type="region of interest" description="Disordered" evidence="1">
    <location>
        <begin position="1"/>
        <end position="90"/>
    </location>
</feature>
<protein>
    <recommendedName>
        <fullName evidence="4">RRM domain-containing protein</fullName>
    </recommendedName>
</protein>
<feature type="compositionally biased region" description="Low complexity" evidence="1">
    <location>
        <begin position="36"/>
        <end position="51"/>
    </location>
</feature>
<proteinExistence type="predicted"/>
<sequence length="418" mass="45540">MPGQNPKAAVSFDDIIQADRNRRKNEALANEIFGRNKANNNASNNSSKPSSRTPDLASRRSSSVASTGSPRSNPFTPPSRPSSTNNRNARQNRVAKALNSQEVNIVSSSTPSKDLGLSIKGKAGPFAVEASNFARGTTVADIESSLQHEFLDSSGGNGLISCQLTQTTPYVVAEMVFTEKLIADRIISTYDKQKADGRILHLKLKPVASIRTSSSPVKPIELITSDTLPSDPVALTTNDDAMEDVEADVAPLNNRKSFEEQGRANARGADVDVKDDRYDFEDDKSSRRTDEPRRDRDYERDRDRDGYRDRERDRDRDRDRERERERYDSRDRPSSYRQDARLSSYNSRASHYGNGVGNASGSAFPGPGRGAYGGYRGGPGGGGFGPDAIRGGGGLGRRGDLPGTGGGYAGGYRRGYQF</sequence>
<name>A0A438N1Z5_EXOME</name>
<feature type="compositionally biased region" description="Polar residues" evidence="1">
    <location>
        <begin position="81"/>
        <end position="90"/>
    </location>
</feature>
<feature type="compositionally biased region" description="Basic and acidic residues" evidence="1">
    <location>
        <begin position="17"/>
        <end position="26"/>
    </location>
</feature>
<feature type="region of interest" description="Disordered" evidence="1">
    <location>
        <begin position="383"/>
        <end position="418"/>
    </location>
</feature>
<feature type="region of interest" description="Disordered" evidence="1">
    <location>
        <begin position="251"/>
        <end position="348"/>
    </location>
</feature>
<organism evidence="2 3">
    <name type="scientific">Exophiala mesophila</name>
    <name type="common">Black yeast-like fungus</name>
    <dbReference type="NCBI Taxonomy" id="212818"/>
    <lineage>
        <taxon>Eukaryota</taxon>
        <taxon>Fungi</taxon>
        <taxon>Dikarya</taxon>
        <taxon>Ascomycota</taxon>
        <taxon>Pezizomycotina</taxon>
        <taxon>Eurotiomycetes</taxon>
        <taxon>Chaetothyriomycetidae</taxon>
        <taxon>Chaetothyriales</taxon>
        <taxon>Herpotrichiellaceae</taxon>
        <taxon>Exophiala</taxon>
    </lineage>
</organism>
<dbReference type="VEuPathDB" id="FungiDB:PV10_06239"/>
<accession>A0A438N1Z5</accession>
<dbReference type="AlphaFoldDB" id="A0A438N1Z5"/>
<reference evidence="2 3" key="1">
    <citation type="submission" date="2017-03" db="EMBL/GenBank/DDBJ databases">
        <title>Genomes of endolithic fungi from Antarctica.</title>
        <authorList>
            <person name="Coleine C."/>
            <person name="Masonjones S."/>
            <person name="Stajich J.E."/>
        </authorList>
    </citation>
    <scope>NUCLEOTIDE SEQUENCE [LARGE SCALE GENOMIC DNA]</scope>
    <source>
        <strain evidence="2 3">CCFEE 6314</strain>
    </source>
</reference>
<feature type="compositionally biased region" description="Low complexity" evidence="1">
    <location>
        <begin position="59"/>
        <end position="72"/>
    </location>
</feature>
<dbReference type="Proteomes" id="UP000288859">
    <property type="component" value="Unassembled WGS sequence"/>
</dbReference>
<dbReference type="EMBL" id="NAJM01000027">
    <property type="protein sequence ID" value="RVX69712.1"/>
    <property type="molecule type" value="Genomic_DNA"/>
</dbReference>
<feature type="compositionally biased region" description="Basic and acidic residues" evidence="1">
    <location>
        <begin position="269"/>
        <end position="340"/>
    </location>
</feature>
<dbReference type="OrthoDB" id="5374349at2759"/>
<evidence type="ECO:0000313" key="3">
    <source>
        <dbReference type="Proteomes" id="UP000288859"/>
    </source>
</evidence>
<gene>
    <name evidence="2" type="ORF">B0A52_06356</name>
</gene>